<evidence type="ECO:0000313" key="3">
    <source>
        <dbReference type="EMBL" id="KAK3347325.1"/>
    </source>
</evidence>
<feature type="transmembrane region" description="Helical" evidence="2">
    <location>
        <begin position="238"/>
        <end position="260"/>
    </location>
</feature>
<evidence type="ECO:0000313" key="4">
    <source>
        <dbReference type="Proteomes" id="UP001278500"/>
    </source>
</evidence>
<feature type="region of interest" description="Disordered" evidence="1">
    <location>
        <begin position="144"/>
        <end position="194"/>
    </location>
</feature>
<keyword evidence="4" id="KW-1185">Reference proteome</keyword>
<comment type="caution">
    <text evidence="3">The sequence shown here is derived from an EMBL/GenBank/DDBJ whole genome shotgun (WGS) entry which is preliminary data.</text>
</comment>
<evidence type="ECO:0000256" key="1">
    <source>
        <dbReference type="SAM" id="MobiDB-lite"/>
    </source>
</evidence>
<feature type="compositionally biased region" description="Polar residues" evidence="1">
    <location>
        <begin position="296"/>
        <end position="305"/>
    </location>
</feature>
<evidence type="ECO:0000256" key="2">
    <source>
        <dbReference type="SAM" id="Phobius"/>
    </source>
</evidence>
<dbReference type="RefSeq" id="XP_062682407.1">
    <property type="nucleotide sequence ID" value="XM_062830431.1"/>
</dbReference>
<keyword evidence="2" id="KW-0472">Membrane</keyword>
<protein>
    <submittedName>
        <fullName evidence="3">Uncharacterized protein</fullName>
    </submittedName>
</protein>
<reference evidence="3" key="2">
    <citation type="submission" date="2023-06" db="EMBL/GenBank/DDBJ databases">
        <authorList>
            <consortium name="Lawrence Berkeley National Laboratory"/>
            <person name="Haridas S."/>
            <person name="Hensen N."/>
            <person name="Bonometti L."/>
            <person name="Westerberg I."/>
            <person name="Brannstrom I.O."/>
            <person name="Guillou S."/>
            <person name="Cros-Aarteil S."/>
            <person name="Calhoun S."/>
            <person name="Kuo A."/>
            <person name="Mondo S."/>
            <person name="Pangilinan J."/>
            <person name="Riley R."/>
            <person name="Labutti K."/>
            <person name="Andreopoulos B."/>
            <person name="Lipzen A."/>
            <person name="Chen C."/>
            <person name="Yanf M."/>
            <person name="Daum C."/>
            <person name="Ng V."/>
            <person name="Clum A."/>
            <person name="Steindorff A."/>
            <person name="Ohm R."/>
            <person name="Martin F."/>
            <person name="Silar P."/>
            <person name="Natvig D."/>
            <person name="Lalanne C."/>
            <person name="Gautier V."/>
            <person name="Ament-Velasquez S.L."/>
            <person name="Kruys A."/>
            <person name="Hutchinson M.I."/>
            <person name="Powell A.J."/>
            <person name="Barry K."/>
            <person name="Miller A.N."/>
            <person name="Grigoriev I.V."/>
            <person name="Debuchy R."/>
            <person name="Gladieux P."/>
            <person name="Thoren M.H."/>
            <person name="Johannesson H."/>
        </authorList>
    </citation>
    <scope>NUCLEOTIDE SEQUENCE</scope>
    <source>
        <strain evidence="3">CBS 560.94</strain>
    </source>
</reference>
<dbReference type="EMBL" id="JAUEPP010000003">
    <property type="protein sequence ID" value="KAK3347325.1"/>
    <property type="molecule type" value="Genomic_DNA"/>
</dbReference>
<keyword evidence="2" id="KW-0812">Transmembrane</keyword>
<organism evidence="3 4">
    <name type="scientific">Neurospora tetraspora</name>
    <dbReference type="NCBI Taxonomy" id="94610"/>
    <lineage>
        <taxon>Eukaryota</taxon>
        <taxon>Fungi</taxon>
        <taxon>Dikarya</taxon>
        <taxon>Ascomycota</taxon>
        <taxon>Pezizomycotina</taxon>
        <taxon>Sordariomycetes</taxon>
        <taxon>Sordariomycetidae</taxon>
        <taxon>Sordariales</taxon>
        <taxon>Sordariaceae</taxon>
        <taxon>Neurospora</taxon>
    </lineage>
</organism>
<proteinExistence type="predicted"/>
<reference evidence="3" key="1">
    <citation type="journal article" date="2023" name="Mol. Phylogenet. Evol.">
        <title>Genome-scale phylogeny and comparative genomics of the fungal order Sordariales.</title>
        <authorList>
            <person name="Hensen N."/>
            <person name="Bonometti L."/>
            <person name="Westerberg I."/>
            <person name="Brannstrom I.O."/>
            <person name="Guillou S."/>
            <person name="Cros-Aarteil S."/>
            <person name="Calhoun S."/>
            <person name="Haridas S."/>
            <person name="Kuo A."/>
            <person name="Mondo S."/>
            <person name="Pangilinan J."/>
            <person name="Riley R."/>
            <person name="LaButti K."/>
            <person name="Andreopoulos B."/>
            <person name="Lipzen A."/>
            <person name="Chen C."/>
            <person name="Yan M."/>
            <person name="Daum C."/>
            <person name="Ng V."/>
            <person name="Clum A."/>
            <person name="Steindorff A."/>
            <person name="Ohm R.A."/>
            <person name="Martin F."/>
            <person name="Silar P."/>
            <person name="Natvig D.O."/>
            <person name="Lalanne C."/>
            <person name="Gautier V."/>
            <person name="Ament-Velasquez S.L."/>
            <person name="Kruys A."/>
            <person name="Hutchinson M.I."/>
            <person name="Powell A.J."/>
            <person name="Barry K."/>
            <person name="Miller A.N."/>
            <person name="Grigoriev I.V."/>
            <person name="Debuchy R."/>
            <person name="Gladieux P."/>
            <person name="Hiltunen Thoren M."/>
            <person name="Johannesson H."/>
        </authorList>
    </citation>
    <scope>NUCLEOTIDE SEQUENCE</scope>
    <source>
        <strain evidence="3">CBS 560.94</strain>
    </source>
</reference>
<accession>A0AAE0JGC7</accession>
<feature type="compositionally biased region" description="Polar residues" evidence="1">
    <location>
        <begin position="144"/>
        <end position="164"/>
    </location>
</feature>
<gene>
    <name evidence="3" type="ORF">B0H65DRAFT_569977</name>
</gene>
<dbReference type="Proteomes" id="UP001278500">
    <property type="component" value="Unassembled WGS sequence"/>
</dbReference>
<keyword evidence="2" id="KW-1133">Transmembrane helix</keyword>
<feature type="compositionally biased region" description="Basic and acidic residues" evidence="1">
    <location>
        <begin position="307"/>
        <end position="321"/>
    </location>
</feature>
<feature type="compositionally biased region" description="Low complexity" evidence="1">
    <location>
        <begin position="165"/>
        <end position="194"/>
    </location>
</feature>
<feature type="region of interest" description="Disordered" evidence="1">
    <location>
        <begin position="296"/>
        <end position="365"/>
    </location>
</feature>
<name>A0AAE0JGC7_9PEZI</name>
<dbReference type="GeneID" id="87867585"/>
<feature type="compositionally biased region" description="Acidic residues" evidence="1">
    <location>
        <begin position="341"/>
        <end position="353"/>
    </location>
</feature>
<sequence length="365" mass="38219">MRFPSSYYGGISPSQLFGRGDVCTEAFPNGGAYSKTCTPGNTTCCYRKGQNFPRCVDGGGKGWCCEGTGSSNCFVDQASACDEPNAVVCTNLARGAKKACCPSKSKCDDDFKASELDVRCRMEFDNLVKLAAGKVGLELPSTESVTVSATGGSMTANDQTSRSPMASSSGGETGMTSGASSSTPTPSSASLTSGLPTGVVALPSASASTSASASSLPSSTPSDTNATGVTSFWRSKSAIASVTLCILLFSAFIALLVFGLRRQRKKAAAIRAMTQLPRGAYIPERPGYLPLETEQNAAEMSSTPAQDRQRQREVEQRDGEMRPPSYYAACPKGQPPGRDGEQEDEDELVELDDTQVKSVLNGEGP</sequence>
<dbReference type="AlphaFoldDB" id="A0AAE0JGC7"/>